<keyword evidence="4" id="KW-0808">Transferase</keyword>
<comment type="similarity">
    <text evidence="4">Belongs to the protein kinase superfamily.</text>
</comment>
<protein>
    <recommendedName>
        <fullName evidence="6">Protein kinase domain-containing protein</fullName>
    </recommendedName>
</protein>
<proteinExistence type="inferred from homology"/>
<keyword evidence="4" id="KW-0723">Serine/threonine-protein kinase</keyword>
<dbReference type="InterPro" id="IPR011009">
    <property type="entry name" value="Kinase-like_dom_sf"/>
</dbReference>
<dbReference type="PANTHER" id="PTHR24361">
    <property type="entry name" value="MITOGEN-ACTIVATED KINASE KINASE KINASE"/>
    <property type="match status" value="1"/>
</dbReference>
<dbReference type="Gene3D" id="1.10.510.10">
    <property type="entry name" value="Transferase(Phosphotransferase) domain 1"/>
    <property type="match status" value="1"/>
</dbReference>
<dbReference type="GO" id="GO:0004674">
    <property type="term" value="F:protein serine/threonine kinase activity"/>
    <property type="evidence" value="ECO:0007669"/>
    <property type="project" value="UniProtKB-KW"/>
</dbReference>
<dbReference type="SMART" id="SM00220">
    <property type="entry name" value="S_TKc"/>
    <property type="match status" value="1"/>
</dbReference>
<reference evidence="7 8" key="1">
    <citation type="submission" date="2015-09" db="EMBL/GenBank/DDBJ databases">
        <title>Draft genome of the parasitic nematode Teladorsagia circumcincta isolate WARC Sus (inbred).</title>
        <authorList>
            <person name="Mitreva M."/>
        </authorList>
    </citation>
    <scope>NUCLEOTIDE SEQUENCE [LARGE SCALE GENOMIC DNA]</scope>
    <source>
        <strain evidence="7 8">S</strain>
    </source>
</reference>
<evidence type="ECO:0000256" key="3">
    <source>
        <dbReference type="PROSITE-ProRule" id="PRU10141"/>
    </source>
</evidence>
<evidence type="ECO:0000256" key="2">
    <source>
        <dbReference type="ARBA" id="ARBA00022840"/>
    </source>
</evidence>
<dbReference type="AlphaFoldDB" id="A0A2G9UCR9"/>
<dbReference type="InterPro" id="IPR017441">
    <property type="entry name" value="Protein_kinase_ATP_BS"/>
</dbReference>
<dbReference type="GO" id="GO:0005737">
    <property type="term" value="C:cytoplasm"/>
    <property type="evidence" value="ECO:0007669"/>
    <property type="project" value="TreeGrafter"/>
</dbReference>
<keyword evidence="4" id="KW-0418">Kinase</keyword>
<evidence type="ECO:0000313" key="8">
    <source>
        <dbReference type="Proteomes" id="UP000230423"/>
    </source>
</evidence>
<evidence type="ECO:0000313" key="7">
    <source>
        <dbReference type="EMBL" id="PIO68029.1"/>
    </source>
</evidence>
<evidence type="ECO:0000256" key="4">
    <source>
        <dbReference type="RuleBase" id="RU000304"/>
    </source>
</evidence>
<dbReference type="Pfam" id="PF00069">
    <property type="entry name" value="Pkinase"/>
    <property type="match status" value="1"/>
</dbReference>
<organism evidence="7 8">
    <name type="scientific">Teladorsagia circumcincta</name>
    <name type="common">Brown stomach worm</name>
    <name type="synonym">Ostertagia circumcincta</name>
    <dbReference type="NCBI Taxonomy" id="45464"/>
    <lineage>
        <taxon>Eukaryota</taxon>
        <taxon>Metazoa</taxon>
        <taxon>Ecdysozoa</taxon>
        <taxon>Nematoda</taxon>
        <taxon>Chromadorea</taxon>
        <taxon>Rhabditida</taxon>
        <taxon>Rhabditina</taxon>
        <taxon>Rhabditomorpha</taxon>
        <taxon>Strongyloidea</taxon>
        <taxon>Trichostrongylidae</taxon>
        <taxon>Teladorsagia</taxon>
    </lineage>
</organism>
<name>A0A2G9UCR9_TELCI</name>
<dbReference type="InterPro" id="IPR000719">
    <property type="entry name" value="Prot_kinase_dom"/>
</dbReference>
<evidence type="ECO:0000256" key="5">
    <source>
        <dbReference type="SAM" id="MobiDB-lite"/>
    </source>
</evidence>
<accession>A0A2G9UCR9</accession>
<evidence type="ECO:0000259" key="6">
    <source>
        <dbReference type="PROSITE" id="PS50011"/>
    </source>
</evidence>
<dbReference type="InterPro" id="IPR053235">
    <property type="entry name" value="Ser_Thr_kinase"/>
</dbReference>
<feature type="domain" description="Protein kinase" evidence="6">
    <location>
        <begin position="83"/>
        <end position="250"/>
    </location>
</feature>
<dbReference type="OrthoDB" id="5784800at2759"/>
<dbReference type="EMBL" id="KZ347290">
    <property type="protein sequence ID" value="PIO68029.1"/>
    <property type="molecule type" value="Genomic_DNA"/>
</dbReference>
<dbReference type="InterPro" id="IPR008271">
    <property type="entry name" value="Ser/Thr_kinase_AS"/>
</dbReference>
<dbReference type="PROSITE" id="PS50011">
    <property type="entry name" value="PROTEIN_KINASE_DOM"/>
    <property type="match status" value="1"/>
</dbReference>
<keyword evidence="2 3" id="KW-0067">ATP-binding</keyword>
<dbReference type="PROSITE" id="PS00107">
    <property type="entry name" value="PROTEIN_KINASE_ATP"/>
    <property type="match status" value="1"/>
</dbReference>
<feature type="region of interest" description="Disordered" evidence="5">
    <location>
        <begin position="227"/>
        <end position="250"/>
    </location>
</feature>
<sequence>MSFLPCISTIFNCDEQRLSSCGCRSDSFISTTCSPTSSDSGYDGSCTCSHETLSIRSRSGSEDDDLIRCSPSSEEFELQPIHYNVIKDLGSGSFGEVSLIENPLNWNIVPARKIALKRIRLSKLNARQKEEADYEVTLQETLSKTEDIRIVHCYGSREDRVLNEKHIYLEYVDGSDLFEIAMNKGGVGRRAAGNYFRQLLEGLAFLHGLYVAHRDIKPENLLIDKRERSYNNNNNDDNEKPIKRSRLSYR</sequence>
<keyword evidence="1 3" id="KW-0547">Nucleotide-binding</keyword>
<dbReference type="GO" id="GO:0005524">
    <property type="term" value="F:ATP binding"/>
    <property type="evidence" value="ECO:0007669"/>
    <property type="project" value="UniProtKB-UniRule"/>
</dbReference>
<keyword evidence="8" id="KW-1185">Reference proteome</keyword>
<evidence type="ECO:0000256" key="1">
    <source>
        <dbReference type="ARBA" id="ARBA00022741"/>
    </source>
</evidence>
<feature type="binding site" evidence="3">
    <location>
        <position position="117"/>
    </location>
    <ligand>
        <name>ATP</name>
        <dbReference type="ChEBI" id="CHEBI:30616"/>
    </ligand>
</feature>
<dbReference type="Proteomes" id="UP000230423">
    <property type="component" value="Unassembled WGS sequence"/>
</dbReference>
<dbReference type="PROSITE" id="PS00108">
    <property type="entry name" value="PROTEIN_KINASE_ST"/>
    <property type="match status" value="1"/>
</dbReference>
<gene>
    <name evidence="7" type="ORF">TELCIR_10202</name>
</gene>
<dbReference type="SUPFAM" id="SSF56112">
    <property type="entry name" value="Protein kinase-like (PK-like)"/>
    <property type="match status" value="1"/>
</dbReference>